<proteinExistence type="predicted"/>
<dbReference type="InterPro" id="IPR036388">
    <property type="entry name" value="WH-like_DNA-bd_sf"/>
</dbReference>
<sequence>MDQNACKNPNVQQQQQQKKKNHEGAMDKFREAILKLFNSAPNGPLSTIQNSFLQQRLTNYLSSLHATPDHPPYAWMIEKTLKELNEKGGSSEDSISKFIKKEYDSLPSAHMSLVKHHLQKMSEKGEILMIDGGRFLLPADSESLSSKRKKKRKYVKRKRSGNSEIKQKKPRQKEKEEEKRVQHDDVEVVGERKKLNGVEVVGERKKLDEQQNEVTVK</sequence>
<dbReference type="PANTHER" id="PTHR11467">
    <property type="entry name" value="HISTONE H1"/>
    <property type="match status" value="1"/>
</dbReference>
<evidence type="ECO:0000256" key="2">
    <source>
        <dbReference type="ARBA" id="ARBA00023125"/>
    </source>
</evidence>
<dbReference type="Pfam" id="PF00538">
    <property type="entry name" value="Linker_histone"/>
    <property type="match status" value="1"/>
</dbReference>
<comment type="caution">
    <text evidence="6">The sequence shown here is derived from an EMBL/GenBank/DDBJ whole genome shotgun (WGS) entry which is preliminary data.</text>
</comment>
<dbReference type="InterPro" id="IPR005818">
    <property type="entry name" value="Histone_H1/H5_H15"/>
</dbReference>
<dbReference type="Proteomes" id="UP000823775">
    <property type="component" value="Unassembled WGS sequence"/>
</dbReference>
<dbReference type="SMART" id="SM00526">
    <property type="entry name" value="H15"/>
    <property type="match status" value="1"/>
</dbReference>
<evidence type="ECO:0000256" key="4">
    <source>
        <dbReference type="SAM" id="MobiDB-lite"/>
    </source>
</evidence>
<dbReference type="EMBL" id="JACEIK010001042">
    <property type="protein sequence ID" value="MCD7465386.1"/>
    <property type="molecule type" value="Genomic_DNA"/>
</dbReference>
<evidence type="ECO:0000256" key="1">
    <source>
        <dbReference type="ARBA" id="ARBA00004123"/>
    </source>
</evidence>
<evidence type="ECO:0000313" key="6">
    <source>
        <dbReference type="EMBL" id="MCD7465386.1"/>
    </source>
</evidence>
<gene>
    <name evidence="6" type="ORF">HAX54_001201</name>
</gene>
<feature type="region of interest" description="Disordered" evidence="4">
    <location>
        <begin position="142"/>
        <end position="193"/>
    </location>
</feature>
<keyword evidence="7" id="KW-1185">Reference proteome</keyword>
<dbReference type="CDD" id="cd00073">
    <property type="entry name" value="H15"/>
    <property type="match status" value="1"/>
</dbReference>
<name>A0ABS8T207_DATST</name>
<feature type="domain" description="H15" evidence="5">
    <location>
        <begin position="69"/>
        <end position="139"/>
    </location>
</feature>
<comment type="subcellular location">
    <subcellularLocation>
        <location evidence="1">Nucleus</location>
    </subcellularLocation>
</comment>
<dbReference type="PANTHER" id="PTHR11467:SF109">
    <property type="entry name" value="H15 DOMAIN-CONTAINING PROTEIN"/>
    <property type="match status" value="1"/>
</dbReference>
<dbReference type="Gene3D" id="1.10.10.10">
    <property type="entry name" value="Winged helix-like DNA-binding domain superfamily/Winged helix DNA-binding domain"/>
    <property type="match status" value="1"/>
</dbReference>
<feature type="region of interest" description="Disordered" evidence="4">
    <location>
        <begin position="1"/>
        <end position="25"/>
    </location>
</feature>
<evidence type="ECO:0000256" key="3">
    <source>
        <dbReference type="ARBA" id="ARBA00023242"/>
    </source>
</evidence>
<dbReference type="InterPro" id="IPR036390">
    <property type="entry name" value="WH_DNA-bd_sf"/>
</dbReference>
<evidence type="ECO:0000313" key="7">
    <source>
        <dbReference type="Proteomes" id="UP000823775"/>
    </source>
</evidence>
<feature type="compositionally biased region" description="Basic residues" evidence="4">
    <location>
        <begin position="146"/>
        <end position="160"/>
    </location>
</feature>
<dbReference type="PROSITE" id="PS51504">
    <property type="entry name" value="H15"/>
    <property type="match status" value="1"/>
</dbReference>
<feature type="compositionally biased region" description="Basic and acidic residues" evidence="4">
    <location>
        <begin position="173"/>
        <end position="193"/>
    </location>
</feature>
<organism evidence="6 7">
    <name type="scientific">Datura stramonium</name>
    <name type="common">Jimsonweed</name>
    <name type="synonym">Common thornapple</name>
    <dbReference type="NCBI Taxonomy" id="4076"/>
    <lineage>
        <taxon>Eukaryota</taxon>
        <taxon>Viridiplantae</taxon>
        <taxon>Streptophyta</taxon>
        <taxon>Embryophyta</taxon>
        <taxon>Tracheophyta</taxon>
        <taxon>Spermatophyta</taxon>
        <taxon>Magnoliopsida</taxon>
        <taxon>eudicotyledons</taxon>
        <taxon>Gunneridae</taxon>
        <taxon>Pentapetalae</taxon>
        <taxon>asterids</taxon>
        <taxon>lamiids</taxon>
        <taxon>Solanales</taxon>
        <taxon>Solanaceae</taxon>
        <taxon>Solanoideae</taxon>
        <taxon>Datureae</taxon>
        <taxon>Datura</taxon>
    </lineage>
</organism>
<feature type="compositionally biased region" description="Polar residues" evidence="4">
    <location>
        <begin position="1"/>
        <end position="11"/>
    </location>
</feature>
<keyword evidence="2" id="KW-0238">DNA-binding</keyword>
<keyword evidence="3" id="KW-0539">Nucleus</keyword>
<reference evidence="6 7" key="1">
    <citation type="journal article" date="2021" name="BMC Genomics">
        <title>Datura genome reveals duplications of psychoactive alkaloid biosynthetic genes and high mutation rate following tissue culture.</title>
        <authorList>
            <person name="Rajewski A."/>
            <person name="Carter-House D."/>
            <person name="Stajich J."/>
            <person name="Litt A."/>
        </authorList>
    </citation>
    <scope>NUCLEOTIDE SEQUENCE [LARGE SCALE GENOMIC DNA]</scope>
    <source>
        <strain evidence="6">AR-01</strain>
    </source>
</reference>
<accession>A0ABS8T207</accession>
<protein>
    <recommendedName>
        <fullName evidence="5">H15 domain-containing protein</fullName>
    </recommendedName>
</protein>
<dbReference type="SUPFAM" id="SSF46785">
    <property type="entry name" value="Winged helix' DNA-binding domain"/>
    <property type="match status" value="1"/>
</dbReference>
<evidence type="ECO:0000259" key="5">
    <source>
        <dbReference type="PROSITE" id="PS51504"/>
    </source>
</evidence>